<feature type="transmembrane region" description="Helical" evidence="1">
    <location>
        <begin position="81"/>
        <end position="100"/>
    </location>
</feature>
<feature type="transmembrane region" description="Helical" evidence="1">
    <location>
        <begin position="21"/>
        <end position="44"/>
    </location>
</feature>
<accession>A0A2P2C7D3</accession>
<keyword evidence="1" id="KW-1133">Transmembrane helix</keyword>
<proteinExistence type="predicted"/>
<dbReference type="AlphaFoldDB" id="A0A2P2C7D3"/>
<reference evidence="2" key="1">
    <citation type="submission" date="2015-08" db="EMBL/GenBank/DDBJ databases">
        <authorList>
            <person name="Babu N.S."/>
            <person name="Beckwith C.J."/>
            <person name="Beseler K.G."/>
            <person name="Brison A."/>
            <person name="Carone J.V."/>
            <person name="Caskin T.P."/>
            <person name="Diamond M."/>
            <person name="Durham M.E."/>
            <person name="Foxe J.M."/>
            <person name="Go M."/>
            <person name="Henderson B.A."/>
            <person name="Jones I.B."/>
            <person name="McGettigan J.A."/>
            <person name="Micheletti S.J."/>
            <person name="Nasrallah M.E."/>
            <person name="Ortiz D."/>
            <person name="Piller C.R."/>
            <person name="Privatt S.R."/>
            <person name="Schneider S.L."/>
            <person name="Sharp S."/>
            <person name="Smith T.C."/>
            <person name="Stanton J.D."/>
            <person name="Ullery H.E."/>
            <person name="Wilson R.J."/>
            <person name="Serrano M.G."/>
            <person name="Buck G."/>
            <person name="Lee V."/>
            <person name="Wang Y."/>
            <person name="Carvalho R."/>
            <person name="Voegtly L."/>
            <person name="Shi R."/>
            <person name="Duckworth R."/>
            <person name="Johnson A."/>
            <person name="Loviza R."/>
            <person name="Walstead R."/>
            <person name="Shah Z."/>
            <person name="Kiflezghi M."/>
            <person name="Wade K."/>
            <person name="Ball S.L."/>
            <person name="Bradley K.W."/>
            <person name="Asai D.J."/>
            <person name="Bowman C.A."/>
            <person name="Russell D.A."/>
            <person name="Pope W.H."/>
            <person name="Jacobs-Sera D."/>
            <person name="Hendrix R.W."/>
            <person name="Hatfull G.F."/>
        </authorList>
    </citation>
    <scope>NUCLEOTIDE SEQUENCE</scope>
</reference>
<feature type="transmembrane region" description="Helical" evidence="1">
    <location>
        <begin position="50"/>
        <end position="69"/>
    </location>
</feature>
<name>A0A2P2C7D3_9ZZZZ</name>
<gene>
    <name evidence="2" type="ORF">NOCA2480004</name>
</gene>
<protein>
    <submittedName>
        <fullName evidence="2">Uncharacterized protein</fullName>
    </submittedName>
</protein>
<keyword evidence="1" id="KW-0812">Transmembrane</keyword>
<evidence type="ECO:0000256" key="1">
    <source>
        <dbReference type="SAM" id="Phobius"/>
    </source>
</evidence>
<feature type="transmembrane region" description="Helical" evidence="1">
    <location>
        <begin position="165"/>
        <end position="187"/>
    </location>
</feature>
<sequence length="204" mass="21051">MSQLPAASTHPGVRRTQSARILGRWMVSFVGYPLGGYAAFLVFGPVDGPGTALAGGLLTGVTIGAVQAWAMGQARPGPRTWITATSLGLMAGVAAGAELVDYETNLSSLIVQGAVSGALVGVAQATVLLPTLGRRFLAWPLLLSVTFALGWTVTTYAGIDVDQQFTIFGSSGALVAALLTAVLPLWLTSHQEPKGWSSGPETSR</sequence>
<dbReference type="EMBL" id="CZKA01000043">
    <property type="protein sequence ID" value="CUR57915.1"/>
    <property type="molecule type" value="Genomic_DNA"/>
</dbReference>
<organism evidence="2">
    <name type="scientific">metagenome</name>
    <dbReference type="NCBI Taxonomy" id="256318"/>
    <lineage>
        <taxon>unclassified sequences</taxon>
        <taxon>metagenomes</taxon>
    </lineage>
</organism>
<feature type="transmembrane region" description="Helical" evidence="1">
    <location>
        <begin position="106"/>
        <end position="129"/>
    </location>
</feature>
<evidence type="ECO:0000313" key="2">
    <source>
        <dbReference type="EMBL" id="CUR57915.1"/>
    </source>
</evidence>
<feature type="transmembrane region" description="Helical" evidence="1">
    <location>
        <begin position="136"/>
        <end position="159"/>
    </location>
</feature>
<keyword evidence="1" id="KW-0472">Membrane</keyword>